<feature type="transmembrane region" description="Helical" evidence="5">
    <location>
        <begin position="124"/>
        <end position="141"/>
    </location>
</feature>
<feature type="transmembrane region" description="Helical" evidence="5">
    <location>
        <begin position="147"/>
        <end position="169"/>
    </location>
</feature>
<comment type="subcellular location">
    <subcellularLocation>
        <location evidence="1">Membrane</location>
        <topology evidence="1">Multi-pass membrane protein</topology>
    </subcellularLocation>
</comment>
<evidence type="ECO:0000256" key="3">
    <source>
        <dbReference type="ARBA" id="ARBA00022989"/>
    </source>
</evidence>
<dbReference type="InterPro" id="IPR037185">
    <property type="entry name" value="EmrE-like"/>
</dbReference>
<evidence type="ECO:0000256" key="2">
    <source>
        <dbReference type="ARBA" id="ARBA00022692"/>
    </source>
</evidence>
<dbReference type="PANTHER" id="PTHR22911">
    <property type="entry name" value="ACYL-MALONYL CONDENSING ENZYME-RELATED"/>
    <property type="match status" value="1"/>
</dbReference>
<feature type="transmembrane region" description="Helical" evidence="5">
    <location>
        <begin position="239"/>
        <end position="259"/>
    </location>
</feature>
<evidence type="ECO:0000259" key="6">
    <source>
        <dbReference type="Pfam" id="PF00892"/>
    </source>
</evidence>
<dbReference type="Proteomes" id="UP000270927">
    <property type="component" value="Unassembled WGS sequence"/>
</dbReference>
<keyword evidence="8" id="KW-1185">Reference proteome</keyword>
<evidence type="ECO:0000313" key="8">
    <source>
        <dbReference type="Proteomes" id="UP000270927"/>
    </source>
</evidence>
<feature type="transmembrane region" description="Helical" evidence="5">
    <location>
        <begin position="70"/>
        <end position="91"/>
    </location>
</feature>
<dbReference type="InterPro" id="IPR000620">
    <property type="entry name" value="EamA_dom"/>
</dbReference>
<evidence type="ECO:0000256" key="5">
    <source>
        <dbReference type="SAM" id="Phobius"/>
    </source>
</evidence>
<comment type="caution">
    <text evidence="7">The sequence shown here is derived from an EMBL/GenBank/DDBJ whole genome shotgun (WGS) entry which is preliminary data.</text>
</comment>
<dbReference type="Pfam" id="PF00892">
    <property type="entry name" value="EamA"/>
    <property type="match status" value="2"/>
</dbReference>
<accession>A0A3N2QAT7</accession>
<organism evidence="7 8">
    <name type="scientific">Candidatus Cardinium hertigii</name>
    <dbReference type="NCBI Taxonomy" id="247481"/>
    <lineage>
        <taxon>Bacteria</taxon>
        <taxon>Pseudomonadati</taxon>
        <taxon>Bacteroidota</taxon>
        <taxon>Cytophagia</taxon>
        <taxon>Cytophagales</taxon>
        <taxon>Amoebophilaceae</taxon>
        <taxon>Candidatus Cardinium</taxon>
    </lineage>
</organism>
<dbReference type="OrthoDB" id="369870at2"/>
<protein>
    <submittedName>
        <fullName evidence="7">DMT family transporter</fullName>
    </submittedName>
</protein>
<dbReference type="RefSeq" id="WP_123663526.1">
    <property type="nucleotide sequence ID" value="NZ_RARA01000027.1"/>
</dbReference>
<dbReference type="SUPFAM" id="SSF103481">
    <property type="entry name" value="Multidrug resistance efflux transporter EmrE"/>
    <property type="match status" value="2"/>
</dbReference>
<feature type="domain" description="EamA" evidence="6">
    <location>
        <begin position="10"/>
        <end position="141"/>
    </location>
</feature>
<evidence type="ECO:0000256" key="1">
    <source>
        <dbReference type="ARBA" id="ARBA00004141"/>
    </source>
</evidence>
<dbReference type="GO" id="GO:0016020">
    <property type="term" value="C:membrane"/>
    <property type="evidence" value="ECO:0007669"/>
    <property type="project" value="UniProtKB-SubCell"/>
</dbReference>
<feature type="transmembrane region" description="Helical" evidence="5">
    <location>
        <begin position="265"/>
        <end position="285"/>
    </location>
</feature>
<evidence type="ECO:0000256" key="4">
    <source>
        <dbReference type="ARBA" id="ARBA00023136"/>
    </source>
</evidence>
<feature type="transmembrane region" description="Helical" evidence="5">
    <location>
        <begin position="181"/>
        <end position="199"/>
    </location>
</feature>
<evidence type="ECO:0000313" key="7">
    <source>
        <dbReference type="EMBL" id="ROT46908.1"/>
    </source>
</evidence>
<proteinExistence type="predicted"/>
<sequence length="293" mass="32586">MELLKRSNMYGAIFATLSALSLTISMALTSKLSSDIPTVFVVFIKTCFGFTLLMPFIIKKKSLISKPIKYPLHLLRIILSLGAILCTYYTYRNLPVAFATSIGMTEALFTTILSVIILKENIGFWKWSLVFSGYCGVILIIRPTSFALEFAIITALLANLLCSASFIILKIISRYNAIPTIMLHANLAIIIISGLLSAIRWKNIQVEDRDMVILFCNGALAIISQFCSVKALKYANPSFIAPFQYTRMPFAILIDIIIFKKSPDGFTIIGSIIIICSAYLLSYIADKKSNLNL</sequence>
<name>A0A3N2QAT7_9BACT</name>
<feature type="domain" description="EamA" evidence="6">
    <location>
        <begin position="150"/>
        <end position="282"/>
    </location>
</feature>
<feature type="transmembrane region" description="Helical" evidence="5">
    <location>
        <begin position="97"/>
        <end position="117"/>
    </location>
</feature>
<feature type="transmembrane region" description="Helical" evidence="5">
    <location>
        <begin position="37"/>
        <end position="58"/>
    </location>
</feature>
<dbReference type="PANTHER" id="PTHR22911:SF6">
    <property type="entry name" value="SOLUTE CARRIER FAMILY 35 MEMBER G1"/>
    <property type="match status" value="1"/>
</dbReference>
<gene>
    <name evidence="7" type="ORF">EDM02_05010</name>
</gene>
<dbReference type="AlphaFoldDB" id="A0A3N2QAT7"/>
<keyword evidence="2 5" id="KW-0812">Transmembrane</keyword>
<dbReference type="EMBL" id="RARA01000027">
    <property type="protein sequence ID" value="ROT46908.1"/>
    <property type="molecule type" value="Genomic_DNA"/>
</dbReference>
<keyword evidence="4 5" id="KW-0472">Membrane</keyword>
<reference evidence="7 8" key="1">
    <citation type="submission" date="2018-09" db="EMBL/GenBank/DDBJ databases">
        <title>Comparative Genomics of Wolbachia-Cardinium Dual Endosymbiosis in a Plant-Parasitic Nematode.</title>
        <authorList>
            <person name="Brown A.M.V."/>
            <person name="Wasala S.K."/>
            <person name="Howe D.K."/>
            <person name="Peetz A.B."/>
            <person name="Zasada I.A."/>
            <person name="Denver D.R."/>
        </authorList>
    </citation>
    <scope>NUCLEOTIDE SEQUENCE [LARGE SCALE GENOMIC DNA]</scope>
    <source>
        <strain evidence="7 8">Pp_1</strain>
    </source>
</reference>
<feature type="transmembrane region" description="Helical" evidence="5">
    <location>
        <begin position="211"/>
        <end position="232"/>
    </location>
</feature>
<keyword evidence="3 5" id="KW-1133">Transmembrane helix</keyword>